<dbReference type="InterPro" id="IPR051416">
    <property type="entry name" value="phD-YefM_TA_antitoxins"/>
</dbReference>
<evidence type="ECO:0000256" key="1">
    <source>
        <dbReference type="ARBA" id="ARBA00009981"/>
    </source>
</evidence>
<comment type="similarity">
    <text evidence="1 2">Belongs to the phD/YefM antitoxin family.</text>
</comment>
<dbReference type="Gene3D" id="3.40.1620.10">
    <property type="entry name" value="YefM-like domain"/>
    <property type="match status" value="1"/>
</dbReference>
<dbReference type="RefSeq" id="WP_109686579.1">
    <property type="nucleotide sequence ID" value="NZ_QGDN01000001.1"/>
</dbReference>
<accession>A0A2Y8ZV41</accession>
<evidence type="ECO:0000313" key="3">
    <source>
        <dbReference type="EMBL" id="SSA35366.1"/>
    </source>
</evidence>
<protein>
    <recommendedName>
        <fullName evidence="2">Antitoxin</fullName>
    </recommendedName>
</protein>
<proteinExistence type="inferred from homology"/>
<name>A0A2Y8ZV41_9MICO</name>
<dbReference type="InterPro" id="IPR036165">
    <property type="entry name" value="YefM-like_sf"/>
</dbReference>
<dbReference type="Proteomes" id="UP000250028">
    <property type="component" value="Unassembled WGS sequence"/>
</dbReference>
<dbReference type="PANTHER" id="PTHR35377">
    <property type="entry name" value="ANTITOXIN VAPB49-RELATED-RELATED"/>
    <property type="match status" value="1"/>
</dbReference>
<dbReference type="SUPFAM" id="SSF143120">
    <property type="entry name" value="YefM-like"/>
    <property type="match status" value="1"/>
</dbReference>
<gene>
    <name evidence="3" type="ORF">SAMN04489750_2720</name>
</gene>
<dbReference type="EMBL" id="UESZ01000001">
    <property type="protein sequence ID" value="SSA35366.1"/>
    <property type="molecule type" value="Genomic_DNA"/>
</dbReference>
<evidence type="ECO:0000256" key="2">
    <source>
        <dbReference type="RuleBase" id="RU362080"/>
    </source>
</evidence>
<reference evidence="4" key="1">
    <citation type="submission" date="2016-10" db="EMBL/GenBank/DDBJ databases">
        <authorList>
            <person name="Varghese N."/>
            <person name="Submissions S."/>
        </authorList>
    </citation>
    <scope>NUCLEOTIDE SEQUENCE [LARGE SCALE GENOMIC DNA]</scope>
    <source>
        <strain evidence="4">DSM 22951</strain>
    </source>
</reference>
<dbReference type="GO" id="GO:0097351">
    <property type="term" value="F:toxin sequestering activity"/>
    <property type="evidence" value="ECO:0007669"/>
    <property type="project" value="TreeGrafter"/>
</dbReference>
<evidence type="ECO:0000313" key="4">
    <source>
        <dbReference type="Proteomes" id="UP000250028"/>
    </source>
</evidence>
<keyword evidence="4" id="KW-1185">Reference proteome</keyword>
<dbReference type="AlphaFoldDB" id="A0A2Y8ZV41"/>
<dbReference type="PANTHER" id="PTHR35377:SF5">
    <property type="entry name" value="ANTITOXIN VAPB46"/>
    <property type="match status" value="1"/>
</dbReference>
<organism evidence="3 4">
    <name type="scientific">Branchiibius hedensis</name>
    <dbReference type="NCBI Taxonomy" id="672460"/>
    <lineage>
        <taxon>Bacteria</taxon>
        <taxon>Bacillati</taxon>
        <taxon>Actinomycetota</taxon>
        <taxon>Actinomycetes</taxon>
        <taxon>Micrococcales</taxon>
        <taxon>Dermacoccaceae</taxon>
        <taxon>Branchiibius</taxon>
    </lineage>
</organism>
<dbReference type="OrthoDB" id="4419580at2"/>
<dbReference type="Pfam" id="PF02604">
    <property type="entry name" value="PhdYeFM_antitox"/>
    <property type="match status" value="1"/>
</dbReference>
<dbReference type="NCBIfam" id="TIGR01552">
    <property type="entry name" value="phd_fam"/>
    <property type="match status" value="1"/>
</dbReference>
<comment type="function">
    <text evidence="2">Antitoxin component of a type II toxin-antitoxin (TA) system.</text>
</comment>
<sequence>MATVGLRELRQDASHLVRRVEDGEEITVTVAGRPSARLVPVSGRRWRAWTDLEDLFAGPADTNWETDRDSIDHDVMRDPWLPR</sequence>
<dbReference type="InterPro" id="IPR006442">
    <property type="entry name" value="Antitoxin_Phd/YefM"/>
</dbReference>